<sequence>MDPNRPNPKRRNCLNLNMRLLTLAGLVNPGLGNHTKWIPRVVITFFFMFHCAIIINLVLVLQLGISGKRTIAWAEWFQLCFDTLVTFIVFIDFLLYLYRVYPILPEMQRLFDQSDPEIQLKCQINERNMFLFTSIVIIPGAVYCYLIRIVCGIPKGEIQLAYNYEQKANPQKQLPFILWLPVDDTVPPTYYIMLVYNVLFLFVGAIMTFHLLSYLEIISIHFYGYSETIAKSLHQLGTSGTPWSYHLTTSNSNALGEVSSASGERHGKVAFSRSDRDKSPMSVEELRCFEDVKTILKQYQQYLLVRNKFTEAIKVSILIKNSVLNIISTVCLYQLSSVKLQASTYTSFQMVIQYLIIVCITFCISHSSELLDSGNDLVYKSLADNQWYNLRPDIAKLLIPMICVATRPKRFIYFGGTVDISNRSFLAVMRFSYSVFTLLKNVI</sequence>
<reference evidence="11" key="1">
    <citation type="submission" date="2019-11" db="EMBL/GenBank/DDBJ databases">
        <title>Host plant odors and their recognition by OBPs of Diaphorina citri Kuwayama (Hemiptera: Psyllidae).</title>
        <authorList>
            <person name="Zhengbing W."/>
            <person name="Xinnian Z."/>
        </authorList>
    </citation>
    <scope>NUCLEOTIDE SEQUENCE</scope>
</reference>
<dbReference type="GO" id="GO:0005549">
    <property type="term" value="F:odorant binding"/>
    <property type="evidence" value="ECO:0007669"/>
    <property type="project" value="InterPro"/>
</dbReference>
<feature type="transmembrane region" description="Helical" evidence="10">
    <location>
        <begin position="190"/>
        <end position="212"/>
    </location>
</feature>
<dbReference type="GO" id="GO:0005886">
    <property type="term" value="C:plasma membrane"/>
    <property type="evidence" value="ECO:0007669"/>
    <property type="project" value="UniProtKB-SubCell"/>
</dbReference>
<keyword evidence="6 10" id="KW-1133">Transmembrane helix</keyword>
<evidence type="ECO:0000256" key="2">
    <source>
        <dbReference type="ARBA" id="ARBA00022475"/>
    </source>
</evidence>
<evidence type="ECO:0000256" key="6">
    <source>
        <dbReference type="ARBA" id="ARBA00022989"/>
    </source>
</evidence>
<name>A0A7T3R170_DIACI</name>
<evidence type="ECO:0000256" key="9">
    <source>
        <dbReference type="ARBA" id="ARBA00023224"/>
    </source>
</evidence>
<keyword evidence="7 10" id="KW-0472">Membrane</keyword>
<comment type="caution">
    <text evidence="10">Lacks conserved residue(s) required for the propagation of feature annotation.</text>
</comment>
<dbReference type="GO" id="GO:0004984">
    <property type="term" value="F:olfactory receptor activity"/>
    <property type="evidence" value="ECO:0007669"/>
    <property type="project" value="InterPro"/>
</dbReference>
<proteinExistence type="evidence at transcript level"/>
<dbReference type="PANTHER" id="PTHR21137">
    <property type="entry name" value="ODORANT RECEPTOR"/>
    <property type="match status" value="1"/>
</dbReference>
<comment type="similarity">
    <text evidence="10">Belongs to the insect chemoreceptor superfamily. Heteromeric odorant receptor channel (TC 1.A.69) family.</text>
</comment>
<protein>
    <recommendedName>
        <fullName evidence="10">Odorant receptor</fullName>
    </recommendedName>
</protein>
<evidence type="ECO:0000256" key="3">
    <source>
        <dbReference type="ARBA" id="ARBA00022606"/>
    </source>
</evidence>
<gene>
    <name evidence="11" type="primary">OR29</name>
</gene>
<dbReference type="EMBL" id="MN731527">
    <property type="protein sequence ID" value="QPZ88942.1"/>
    <property type="molecule type" value="mRNA"/>
</dbReference>
<feature type="transmembrane region" description="Helical" evidence="10">
    <location>
        <begin position="42"/>
        <end position="64"/>
    </location>
</feature>
<keyword evidence="3 10" id="KW-0716">Sensory transduction</keyword>
<dbReference type="GO" id="GO:0007165">
    <property type="term" value="P:signal transduction"/>
    <property type="evidence" value="ECO:0007669"/>
    <property type="project" value="UniProtKB-KW"/>
</dbReference>
<evidence type="ECO:0000256" key="5">
    <source>
        <dbReference type="ARBA" id="ARBA00022725"/>
    </source>
</evidence>
<comment type="subcellular location">
    <subcellularLocation>
        <location evidence="1 10">Cell membrane</location>
        <topology evidence="1 10">Multi-pass membrane protein</topology>
    </subcellularLocation>
</comment>
<keyword evidence="4 10" id="KW-0812">Transmembrane</keyword>
<keyword evidence="8 10" id="KW-0675">Receptor</keyword>
<keyword evidence="5 10" id="KW-0552">Olfaction</keyword>
<evidence type="ECO:0000256" key="8">
    <source>
        <dbReference type="ARBA" id="ARBA00023170"/>
    </source>
</evidence>
<evidence type="ECO:0000256" key="7">
    <source>
        <dbReference type="ARBA" id="ARBA00023136"/>
    </source>
</evidence>
<evidence type="ECO:0000256" key="1">
    <source>
        <dbReference type="ARBA" id="ARBA00004651"/>
    </source>
</evidence>
<dbReference type="PANTHER" id="PTHR21137:SF35">
    <property type="entry name" value="ODORANT RECEPTOR 19A-RELATED"/>
    <property type="match status" value="1"/>
</dbReference>
<accession>A0A7T3R170</accession>
<keyword evidence="2" id="KW-1003">Cell membrane</keyword>
<feature type="transmembrane region" description="Helical" evidence="10">
    <location>
        <begin position="76"/>
        <end position="98"/>
    </location>
</feature>
<dbReference type="InterPro" id="IPR004117">
    <property type="entry name" value="7tm6_olfct_rcpt"/>
</dbReference>
<evidence type="ECO:0000313" key="11">
    <source>
        <dbReference type="EMBL" id="QPZ88942.1"/>
    </source>
</evidence>
<keyword evidence="9 10" id="KW-0807">Transducer</keyword>
<evidence type="ECO:0000256" key="10">
    <source>
        <dbReference type="RuleBase" id="RU351113"/>
    </source>
</evidence>
<evidence type="ECO:0000256" key="4">
    <source>
        <dbReference type="ARBA" id="ARBA00022692"/>
    </source>
</evidence>
<organism evidence="11">
    <name type="scientific">Diaphorina citri</name>
    <name type="common">Asian citrus psyllid</name>
    <dbReference type="NCBI Taxonomy" id="121845"/>
    <lineage>
        <taxon>Eukaryota</taxon>
        <taxon>Metazoa</taxon>
        <taxon>Ecdysozoa</taxon>
        <taxon>Arthropoda</taxon>
        <taxon>Hexapoda</taxon>
        <taxon>Insecta</taxon>
        <taxon>Pterygota</taxon>
        <taxon>Neoptera</taxon>
        <taxon>Paraneoptera</taxon>
        <taxon>Hemiptera</taxon>
        <taxon>Sternorrhyncha</taxon>
        <taxon>Psylloidea</taxon>
        <taxon>Psyllidae</taxon>
        <taxon>Diaphorininae</taxon>
        <taxon>Diaphorina</taxon>
    </lineage>
</organism>
<dbReference type="AlphaFoldDB" id="A0A7T3R170"/>